<protein>
    <recommendedName>
        <fullName evidence="3">Uracil DNA glycosylase superfamily protein</fullName>
    </recommendedName>
</protein>
<dbReference type="EMBL" id="CP019288">
    <property type="protein sequence ID" value="QHI38951.1"/>
    <property type="molecule type" value="Genomic_DNA"/>
</dbReference>
<evidence type="ECO:0000313" key="1">
    <source>
        <dbReference type="EMBL" id="QHI38951.1"/>
    </source>
</evidence>
<evidence type="ECO:0000313" key="2">
    <source>
        <dbReference type="Proteomes" id="UP000464657"/>
    </source>
</evidence>
<organism evidence="1 2">
    <name type="scientific">Kordia antarctica</name>
    <dbReference type="NCBI Taxonomy" id="1218801"/>
    <lineage>
        <taxon>Bacteria</taxon>
        <taxon>Pseudomonadati</taxon>
        <taxon>Bacteroidota</taxon>
        <taxon>Flavobacteriia</taxon>
        <taxon>Flavobacteriales</taxon>
        <taxon>Flavobacteriaceae</taxon>
        <taxon>Kordia</taxon>
    </lineage>
</organism>
<keyword evidence="2" id="KW-1185">Reference proteome</keyword>
<gene>
    <name evidence="1" type="ORF">IMCC3317_43510</name>
</gene>
<reference evidence="1 2" key="1">
    <citation type="journal article" date="2013" name="Int. J. Syst. Evol. Microbiol.">
        <title>Kordia antarctica sp. nov., isolated from Antarctic seawater.</title>
        <authorList>
            <person name="Baek K."/>
            <person name="Choi A."/>
            <person name="Kang I."/>
            <person name="Lee K."/>
            <person name="Cho J.C."/>
        </authorList>
    </citation>
    <scope>NUCLEOTIDE SEQUENCE [LARGE SCALE GENOMIC DNA]</scope>
    <source>
        <strain evidence="1 2">IMCC3317</strain>
    </source>
</reference>
<dbReference type="KEGG" id="kan:IMCC3317_43510"/>
<name>A0A7L4ZQZ9_9FLAO</name>
<dbReference type="RefSeq" id="WP_160131468.1">
    <property type="nucleotide sequence ID" value="NZ_CP019288.1"/>
</dbReference>
<dbReference type="AlphaFoldDB" id="A0A7L4ZQZ9"/>
<dbReference type="Proteomes" id="UP000464657">
    <property type="component" value="Chromosome"/>
</dbReference>
<dbReference type="OrthoDB" id="950327at2"/>
<accession>A0A7L4ZQZ9</accession>
<evidence type="ECO:0008006" key="3">
    <source>
        <dbReference type="Google" id="ProtNLM"/>
    </source>
</evidence>
<proteinExistence type="predicted"/>
<sequence>MVQIEEKYSDEIEEIWKNPKFQEITVWNNADKVHDRIISRGYAIHKEVIKNSILFIGINPSFKKGSDTKSHFFSMDQTENNLEGKIHPYFKKFVDISNKLSIKWSHLDFFFFRETKQRFVDELLKDNISKDFLDKQLQISREIILSAKPKIIVVSNTAARYFMKQNKHKISTNFEFEFNPELGTEIIINNSELEGTPVFFTSMLTGQRAIDNGSYNRLIWHLDFVLKQIDKENYQGLNYEMRNTDFLV</sequence>